<organism evidence="1 2">
    <name type="scientific">Thermosporothrix hazakensis</name>
    <dbReference type="NCBI Taxonomy" id="644383"/>
    <lineage>
        <taxon>Bacteria</taxon>
        <taxon>Bacillati</taxon>
        <taxon>Chloroflexota</taxon>
        <taxon>Ktedonobacteria</taxon>
        <taxon>Ktedonobacterales</taxon>
        <taxon>Thermosporotrichaceae</taxon>
        <taxon>Thermosporothrix</taxon>
    </lineage>
</organism>
<accession>A0A326U1J6</accession>
<comment type="caution">
    <text evidence="1">The sequence shown here is derived from an EMBL/GenBank/DDBJ whole genome shotgun (WGS) entry which is preliminary data.</text>
</comment>
<dbReference type="AlphaFoldDB" id="A0A326U1J6"/>
<evidence type="ECO:0000313" key="1">
    <source>
        <dbReference type="EMBL" id="PZW23561.1"/>
    </source>
</evidence>
<proteinExistence type="predicted"/>
<dbReference type="EMBL" id="QKUF01000025">
    <property type="protein sequence ID" value="PZW23561.1"/>
    <property type="molecule type" value="Genomic_DNA"/>
</dbReference>
<evidence type="ECO:0000313" key="2">
    <source>
        <dbReference type="Proteomes" id="UP000248806"/>
    </source>
</evidence>
<name>A0A326U1J6_THEHA</name>
<keyword evidence="2" id="KW-1185">Reference proteome</keyword>
<dbReference type="RefSeq" id="WP_111325237.1">
    <property type="nucleotide sequence ID" value="NZ_BIFX01000003.1"/>
</dbReference>
<sequence>MEIEPLQQPSRLEIWVTRLEQTALLLLSSLDLEEMSTKERFAAALKCIALLTRLLQRLERTEMDASLQRAMRDLQVKLRTAGPVTLP</sequence>
<gene>
    <name evidence="1" type="ORF">EI42_04944</name>
</gene>
<dbReference type="Proteomes" id="UP000248806">
    <property type="component" value="Unassembled WGS sequence"/>
</dbReference>
<protein>
    <submittedName>
        <fullName evidence="1">Uncharacterized protein</fullName>
    </submittedName>
</protein>
<reference evidence="1 2" key="1">
    <citation type="submission" date="2018-06" db="EMBL/GenBank/DDBJ databases">
        <title>Genomic Encyclopedia of Archaeal and Bacterial Type Strains, Phase II (KMG-II): from individual species to whole genera.</title>
        <authorList>
            <person name="Goeker M."/>
        </authorList>
    </citation>
    <scope>NUCLEOTIDE SEQUENCE [LARGE SCALE GENOMIC DNA]</scope>
    <source>
        <strain evidence="1 2">ATCC BAA-1881</strain>
    </source>
</reference>